<accession>A0AB33XSX2</accession>
<comment type="caution">
    <text evidence="2">The sequence shown here is derived from an EMBL/GenBank/DDBJ whole genome shotgun (WGS) entry which is preliminary data.</text>
</comment>
<reference evidence="2 3" key="1">
    <citation type="journal article" date="2013" name="Genome Announc.">
        <title>Draft Genome Sequence of Staphylococcus simulans UMC-CNS-990, Isolated from a Case of Chronic Bovine Mastitis.</title>
        <authorList>
            <person name="Calcutt M.J."/>
            <person name="Foecking M.F."/>
            <person name="Hsieh H.Y."/>
            <person name="Perry J."/>
            <person name="Stewart G.C."/>
            <person name="Middleton J.R."/>
        </authorList>
    </citation>
    <scope>NUCLEOTIDE SEQUENCE [LARGE SCALE GENOMIC DNA]</scope>
    <source>
        <strain evidence="2 3">LRHMDP3</strain>
    </source>
</reference>
<name>A0AB33XSX2_LACRH</name>
<evidence type="ECO:0000256" key="1">
    <source>
        <dbReference type="SAM" id="Phobius"/>
    </source>
</evidence>
<keyword evidence="1" id="KW-0812">Transmembrane</keyword>
<dbReference type="Proteomes" id="UP000009352">
    <property type="component" value="Unassembled WGS sequence"/>
</dbReference>
<organism evidence="2 3">
    <name type="scientific">Lacticaseibacillus rhamnosus LRHMDP3</name>
    <dbReference type="NCBI Taxonomy" id="1203259"/>
    <lineage>
        <taxon>Bacteria</taxon>
        <taxon>Bacillati</taxon>
        <taxon>Bacillota</taxon>
        <taxon>Bacilli</taxon>
        <taxon>Lactobacillales</taxon>
        <taxon>Lactobacillaceae</taxon>
        <taxon>Lacticaseibacillus</taxon>
    </lineage>
</organism>
<keyword evidence="1" id="KW-1133">Transmembrane helix</keyword>
<evidence type="ECO:0000313" key="2">
    <source>
        <dbReference type="EMBL" id="EKS49759.1"/>
    </source>
</evidence>
<dbReference type="AlphaFoldDB" id="A0AB33XSX2"/>
<keyword evidence="1" id="KW-0472">Membrane</keyword>
<evidence type="ECO:0000313" key="3">
    <source>
        <dbReference type="Proteomes" id="UP000009352"/>
    </source>
</evidence>
<feature type="transmembrane region" description="Helical" evidence="1">
    <location>
        <begin position="20"/>
        <end position="39"/>
    </location>
</feature>
<protein>
    <submittedName>
        <fullName evidence="2">Uncharacterized protein</fullName>
    </submittedName>
</protein>
<gene>
    <name evidence="2" type="ORF">LRHMDP3_2173</name>
</gene>
<sequence>MLLKFNAALTTPRQTVSAETIIIDGILAMVTILISIFYLRRKQLTGIQLNRLMNR</sequence>
<proteinExistence type="predicted"/>
<dbReference type="EMBL" id="AMQX01000012">
    <property type="protein sequence ID" value="EKS49759.1"/>
    <property type="molecule type" value="Genomic_DNA"/>
</dbReference>